<dbReference type="PRINTS" id="PR00344">
    <property type="entry name" value="BCTRLSENSOR"/>
</dbReference>
<keyword evidence="4" id="KW-0418">Kinase</keyword>
<dbReference type="InterPro" id="IPR003594">
    <property type="entry name" value="HATPase_dom"/>
</dbReference>
<feature type="compositionally biased region" description="Pro residues" evidence="6">
    <location>
        <begin position="269"/>
        <end position="280"/>
    </location>
</feature>
<feature type="modified residue" description="4-aspartylphosphate" evidence="5">
    <location>
        <position position="362"/>
    </location>
</feature>
<dbReference type="InterPro" id="IPR036890">
    <property type="entry name" value="HATPase_C_sf"/>
</dbReference>
<protein>
    <recommendedName>
        <fullName evidence="2">histidine kinase</fullName>
        <ecNumber evidence="2">2.7.13.3</ecNumber>
    </recommendedName>
</protein>
<accession>A0A0F7S336</accession>
<evidence type="ECO:0000313" key="9">
    <source>
        <dbReference type="Proteomes" id="UP000242770"/>
    </source>
</evidence>
<dbReference type="GO" id="GO:0005886">
    <property type="term" value="C:plasma membrane"/>
    <property type="evidence" value="ECO:0007669"/>
    <property type="project" value="TreeGrafter"/>
</dbReference>
<keyword evidence="9" id="KW-1185">Reference proteome</keyword>
<organism evidence="8 9">
    <name type="scientific">Sporisorium scitamineum</name>
    <dbReference type="NCBI Taxonomy" id="49012"/>
    <lineage>
        <taxon>Eukaryota</taxon>
        <taxon>Fungi</taxon>
        <taxon>Dikarya</taxon>
        <taxon>Basidiomycota</taxon>
        <taxon>Ustilaginomycotina</taxon>
        <taxon>Ustilaginomycetes</taxon>
        <taxon>Ustilaginales</taxon>
        <taxon>Ustilaginaceae</taxon>
        <taxon>Sporisorium</taxon>
    </lineage>
</organism>
<gene>
    <name evidence="8" type="primary">SSCI72700.1</name>
</gene>
<dbReference type="Pfam" id="PF00072">
    <property type="entry name" value="Response_reg"/>
    <property type="match status" value="1"/>
</dbReference>
<evidence type="ECO:0000256" key="2">
    <source>
        <dbReference type="ARBA" id="ARBA00012438"/>
    </source>
</evidence>
<dbReference type="STRING" id="49012.A0A0F7S336"/>
<dbReference type="CDD" id="cd17546">
    <property type="entry name" value="REC_hyHK_CKI1_RcsC-like"/>
    <property type="match status" value="1"/>
</dbReference>
<dbReference type="Gene3D" id="3.30.565.10">
    <property type="entry name" value="Histidine kinase-like ATPase, C-terminal domain"/>
    <property type="match status" value="1"/>
</dbReference>
<dbReference type="InterPro" id="IPR004358">
    <property type="entry name" value="Sig_transdc_His_kin-like_C"/>
</dbReference>
<proteinExistence type="predicted"/>
<dbReference type="GO" id="GO:0009927">
    <property type="term" value="F:histidine phosphotransfer kinase activity"/>
    <property type="evidence" value="ECO:0007669"/>
    <property type="project" value="TreeGrafter"/>
</dbReference>
<evidence type="ECO:0000256" key="1">
    <source>
        <dbReference type="ARBA" id="ARBA00000085"/>
    </source>
</evidence>
<evidence type="ECO:0000313" key="8">
    <source>
        <dbReference type="EMBL" id="CDS01709.1"/>
    </source>
</evidence>
<dbReference type="PROSITE" id="PS50110">
    <property type="entry name" value="RESPONSE_REGULATORY"/>
    <property type="match status" value="1"/>
</dbReference>
<dbReference type="Gene3D" id="3.40.50.2300">
    <property type="match status" value="1"/>
</dbReference>
<feature type="compositionally biased region" description="Low complexity" evidence="6">
    <location>
        <begin position="281"/>
        <end position="306"/>
    </location>
</feature>
<keyword evidence="5" id="KW-0597">Phosphoprotein</keyword>
<comment type="catalytic activity">
    <reaction evidence="1">
        <text>ATP + protein L-histidine = ADP + protein N-phospho-L-histidine.</text>
        <dbReference type="EC" id="2.7.13.3"/>
    </reaction>
</comment>
<dbReference type="AlphaFoldDB" id="A0A0F7S336"/>
<evidence type="ECO:0000256" key="6">
    <source>
        <dbReference type="SAM" id="MobiDB-lite"/>
    </source>
</evidence>
<dbReference type="SMART" id="SM00448">
    <property type="entry name" value="REC"/>
    <property type="match status" value="1"/>
</dbReference>
<dbReference type="Proteomes" id="UP000242770">
    <property type="component" value="Unassembled WGS sequence"/>
</dbReference>
<feature type="domain" description="Response regulatory" evidence="7">
    <location>
        <begin position="313"/>
        <end position="438"/>
    </location>
</feature>
<dbReference type="InterPro" id="IPR011006">
    <property type="entry name" value="CheY-like_superfamily"/>
</dbReference>
<dbReference type="SUPFAM" id="SSF52172">
    <property type="entry name" value="CheY-like"/>
    <property type="match status" value="1"/>
</dbReference>
<dbReference type="PANTHER" id="PTHR43047:SF72">
    <property type="entry name" value="OSMOSENSING HISTIDINE PROTEIN KINASE SLN1"/>
    <property type="match status" value="1"/>
</dbReference>
<dbReference type="SUPFAM" id="SSF55874">
    <property type="entry name" value="ATPase domain of HSP90 chaperone/DNA topoisomerase II/histidine kinase"/>
    <property type="match status" value="1"/>
</dbReference>
<dbReference type="FunFam" id="3.40.50.2300:FF:000618">
    <property type="entry name" value="Chromosome 15, whole genome shotgun sequence"/>
    <property type="match status" value="1"/>
</dbReference>
<dbReference type="InterPro" id="IPR001789">
    <property type="entry name" value="Sig_transdc_resp-reg_receiver"/>
</dbReference>
<feature type="region of interest" description="Disordered" evidence="6">
    <location>
        <begin position="192"/>
        <end position="251"/>
    </location>
</feature>
<dbReference type="EMBL" id="CCFA01004389">
    <property type="protein sequence ID" value="CDS01709.1"/>
    <property type="molecule type" value="Genomic_DNA"/>
</dbReference>
<name>A0A0F7S336_9BASI</name>
<evidence type="ECO:0000259" key="7">
    <source>
        <dbReference type="PROSITE" id="PS50110"/>
    </source>
</evidence>
<dbReference type="GO" id="GO:0000155">
    <property type="term" value="F:phosphorelay sensor kinase activity"/>
    <property type="evidence" value="ECO:0007669"/>
    <property type="project" value="TreeGrafter"/>
</dbReference>
<reference evidence="9" key="1">
    <citation type="submission" date="2014-06" db="EMBL/GenBank/DDBJ databases">
        <authorList>
            <person name="Berkman P.J."/>
        </authorList>
    </citation>
    <scope>NUCLEOTIDE SEQUENCE [LARGE SCALE GENOMIC DNA]</scope>
</reference>
<keyword evidence="3" id="KW-0808">Transferase</keyword>
<evidence type="ECO:0000256" key="3">
    <source>
        <dbReference type="ARBA" id="ARBA00022679"/>
    </source>
</evidence>
<evidence type="ECO:0000256" key="5">
    <source>
        <dbReference type="PROSITE-ProRule" id="PRU00169"/>
    </source>
</evidence>
<evidence type="ECO:0000256" key="4">
    <source>
        <dbReference type="ARBA" id="ARBA00022777"/>
    </source>
</evidence>
<dbReference type="EC" id="2.7.13.3" evidence="2"/>
<sequence length="450" mass="49618">MTEHFLSHRLFEPFFKANNFKAGAGLSVNLCSSIVRRMGGAMHVSSDKGRGTIVTVRLPVQNLPERIINPAPPSQSDQLIYLYGFEGQGLQRLAQVISAQLATFGNLYCTSHIHDANFLLLPEEACLQVEGGIDAILAQTKPGVKIGVLQAHEDAGIQYPAFKNGSRRPTFVTRKPFGPRCFANLLRLAEQQGDQDTRTTHETVRRKHGHLGYTAPIDPEKPDHAKISTLDEQEKKNRQNGSSVLPGGDKLADLVVSPDAMDEVLRAPHPQPHIKPPSTPASPSKALPSSANTDGSASTSSSPASTPRKPRFSVLCCEDNPLNMRILTTMLRQAKIEFHEAVDGVEAVEQFKKHLPAVTLLDINMPRMMGFESCQLMRRHVAEELSAEQSAKRSFKIVAVTALSDGFHQQKGMECGMDDWFTKPLQMRKLKLGLAEWKKEFEDLVASNSD</sequence>
<dbReference type="PANTHER" id="PTHR43047">
    <property type="entry name" value="TWO-COMPONENT HISTIDINE PROTEIN KINASE"/>
    <property type="match status" value="1"/>
</dbReference>
<feature type="region of interest" description="Disordered" evidence="6">
    <location>
        <begin position="266"/>
        <end position="312"/>
    </location>
</feature>
<dbReference type="Pfam" id="PF02518">
    <property type="entry name" value="HATPase_c"/>
    <property type="match status" value="1"/>
</dbReference>